<keyword evidence="4" id="KW-0808">Transferase</keyword>
<dbReference type="AlphaFoldDB" id="A0A3S0ZA95"/>
<feature type="compositionally biased region" description="Basic and acidic residues" evidence="10">
    <location>
        <begin position="89"/>
        <end position="109"/>
    </location>
</feature>
<evidence type="ECO:0000256" key="4">
    <source>
        <dbReference type="ARBA" id="ARBA00022679"/>
    </source>
</evidence>
<keyword evidence="9" id="KW-0472">Membrane</keyword>
<evidence type="ECO:0000313" key="11">
    <source>
        <dbReference type="EMBL" id="RUS73123.1"/>
    </source>
</evidence>
<keyword evidence="5" id="KW-0812">Transmembrane</keyword>
<evidence type="ECO:0000256" key="7">
    <source>
        <dbReference type="ARBA" id="ARBA00022989"/>
    </source>
</evidence>
<evidence type="ECO:0000256" key="3">
    <source>
        <dbReference type="ARBA" id="ARBA00022676"/>
    </source>
</evidence>
<dbReference type="Gene3D" id="3.90.550.50">
    <property type="match status" value="1"/>
</dbReference>
<protein>
    <recommendedName>
        <fullName evidence="13">Hexosyltransferase</fullName>
    </recommendedName>
</protein>
<dbReference type="Pfam" id="PF01762">
    <property type="entry name" value="Galactosyl_T"/>
    <property type="match status" value="1"/>
</dbReference>
<feature type="region of interest" description="Disordered" evidence="10">
    <location>
        <begin position="73"/>
        <end position="151"/>
    </location>
</feature>
<keyword evidence="7" id="KW-1133">Transmembrane helix</keyword>
<keyword evidence="3" id="KW-0328">Glycosyltransferase</keyword>
<keyword evidence="8" id="KW-0333">Golgi apparatus</keyword>
<dbReference type="GO" id="GO:0016758">
    <property type="term" value="F:hexosyltransferase activity"/>
    <property type="evidence" value="ECO:0007669"/>
    <property type="project" value="InterPro"/>
</dbReference>
<gene>
    <name evidence="11" type="ORF">EGW08_019121</name>
</gene>
<evidence type="ECO:0008006" key="13">
    <source>
        <dbReference type="Google" id="ProtNLM"/>
    </source>
</evidence>
<dbReference type="Proteomes" id="UP000271974">
    <property type="component" value="Unassembled WGS sequence"/>
</dbReference>
<comment type="caution">
    <text evidence="11">The sequence shown here is derived from an EMBL/GenBank/DDBJ whole genome shotgun (WGS) entry which is preliminary data.</text>
</comment>
<keyword evidence="12" id="KW-1185">Reference proteome</keyword>
<keyword evidence="6" id="KW-0735">Signal-anchor</keyword>
<dbReference type="InterPro" id="IPR002659">
    <property type="entry name" value="Glyco_trans_31"/>
</dbReference>
<dbReference type="EMBL" id="RQTK01000975">
    <property type="protein sequence ID" value="RUS73123.1"/>
    <property type="molecule type" value="Genomic_DNA"/>
</dbReference>
<feature type="compositionally biased region" description="Polar residues" evidence="10">
    <location>
        <begin position="73"/>
        <end position="83"/>
    </location>
</feature>
<dbReference type="PANTHER" id="PTHR11214">
    <property type="entry name" value="BETA-1,3-N-ACETYLGLUCOSAMINYLTRANSFERASE"/>
    <property type="match status" value="1"/>
</dbReference>
<comment type="subcellular location">
    <subcellularLocation>
        <location evidence="1">Golgi apparatus membrane</location>
        <topology evidence="1">Single-pass type II membrane protein</topology>
    </subcellularLocation>
</comment>
<sequence length="583" mass="66037">MWLLRSMLPRRFQKSLLMSVLLVLMMVPLSAFLVLLTYQQQIFRPWQVDLNIHRVVKHNPGTAEKVEIRRLNQQTTPSRQFHANTPRDLNIDRVEKHKLGTTEKDDRRGLKQQTPPPRQVHANTTHAAPPGMLESVDNDTKQGANQSSSAYEKDPGMVYKIRDHVYKSNSSYFIDFSNTSLRNDSMFVNITKIAKTKHIAAVVPDDFYLAQNQDVFNNRTSVINELNYDFYIPGSNVCDGKKSLFLLIIIPSVAGDVETRKTIRQTWLGAGERELWPRAKVGVVVKHIFLLGVRPRMNHTLLKAESALHGDLVIADFKDSYRNLTTKVLVGLKWTTQFCPQAQMVLKVDQDTMVNLPLMVRLLQYTRQTMGGASSSFVMGLAHLYPVVAREGRWFVSKDEYHLPYYPVYMYGHTYAMSAPGATTRLLEAARYFPLLGPEDAFITGVLPKMSGVSRVASYAFTVCCRRMASRCELVWNQRVALTGLNSVSLLDSVWANITEVASYAFTVCCRRMASRCELVWNQRVALTGLNSVSLLDSVWANITQVRRGRGGPGVEHRLPTQKVRGSSPGDFAPYWLGRCQLM</sequence>
<proteinExistence type="inferred from homology"/>
<evidence type="ECO:0000256" key="8">
    <source>
        <dbReference type="ARBA" id="ARBA00023034"/>
    </source>
</evidence>
<evidence type="ECO:0000256" key="2">
    <source>
        <dbReference type="ARBA" id="ARBA00008661"/>
    </source>
</evidence>
<feature type="compositionally biased region" description="Polar residues" evidence="10">
    <location>
        <begin position="141"/>
        <end position="150"/>
    </location>
</feature>
<evidence type="ECO:0000256" key="5">
    <source>
        <dbReference type="ARBA" id="ARBA00022692"/>
    </source>
</evidence>
<reference evidence="11 12" key="1">
    <citation type="submission" date="2019-01" db="EMBL/GenBank/DDBJ databases">
        <title>A draft genome assembly of the solar-powered sea slug Elysia chlorotica.</title>
        <authorList>
            <person name="Cai H."/>
            <person name="Li Q."/>
            <person name="Fang X."/>
            <person name="Li J."/>
            <person name="Curtis N.E."/>
            <person name="Altenburger A."/>
            <person name="Shibata T."/>
            <person name="Feng M."/>
            <person name="Maeda T."/>
            <person name="Schwartz J.A."/>
            <person name="Shigenobu S."/>
            <person name="Lundholm N."/>
            <person name="Nishiyama T."/>
            <person name="Yang H."/>
            <person name="Hasebe M."/>
            <person name="Li S."/>
            <person name="Pierce S.K."/>
            <person name="Wang J."/>
        </authorList>
    </citation>
    <scope>NUCLEOTIDE SEQUENCE [LARGE SCALE GENOMIC DNA]</scope>
    <source>
        <strain evidence="11">EC2010</strain>
        <tissue evidence="11">Whole organism of an adult</tissue>
    </source>
</reference>
<comment type="similarity">
    <text evidence="2">Belongs to the glycosyltransferase 31 family.</text>
</comment>
<dbReference type="GO" id="GO:0000139">
    <property type="term" value="C:Golgi membrane"/>
    <property type="evidence" value="ECO:0007669"/>
    <property type="project" value="UniProtKB-SubCell"/>
</dbReference>
<evidence type="ECO:0000313" key="12">
    <source>
        <dbReference type="Proteomes" id="UP000271974"/>
    </source>
</evidence>
<evidence type="ECO:0000256" key="6">
    <source>
        <dbReference type="ARBA" id="ARBA00022968"/>
    </source>
</evidence>
<name>A0A3S0ZA95_ELYCH</name>
<dbReference type="PANTHER" id="PTHR11214:SF3">
    <property type="entry name" value="BETA-1,3-GALACTOSYLTRANSFERASE 6"/>
    <property type="match status" value="1"/>
</dbReference>
<evidence type="ECO:0000256" key="10">
    <source>
        <dbReference type="SAM" id="MobiDB-lite"/>
    </source>
</evidence>
<accession>A0A3S0ZA95</accession>
<evidence type="ECO:0000256" key="9">
    <source>
        <dbReference type="ARBA" id="ARBA00023136"/>
    </source>
</evidence>
<evidence type="ECO:0000256" key="1">
    <source>
        <dbReference type="ARBA" id="ARBA00004323"/>
    </source>
</evidence>
<organism evidence="11 12">
    <name type="scientific">Elysia chlorotica</name>
    <name type="common">Eastern emerald elysia</name>
    <name type="synonym">Sea slug</name>
    <dbReference type="NCBI Taxonomy" id="188477"/>
    <lineage>
        <taxon>Eukaryota</taxon>
        <taxon>Metazoa</taxon>
        <taxon>Spiralia</taxon>
        <taxon>Lophotrochozoa</taxon>
        <taxon>Mollusca</taxon>
        <taxon>Gastropoda</taxon>
        <taxon>Heterobranchia</taxon>
        <taxon>Euthyneura</taxon>
        <taxon>Panpulmonata</taxon>
        <taxon>Sacoglossa</taxon>
        <taxon>Placobranchoidea</taxon>
        <taxon>Plakobranchidae</taxon>
        <taxon>Elysia</taxon>
    </lineage>
</organism>
<dbReference type="OrthoDB" id="2139606at2759"/>
<dbReference type="GO" id="GO:0006493">
    <property type="term" value="P:protein O-linked glycosylation"/>
    <property type="evidence" value="ECO:0007669"/>
    <property type="project" value="TreeGrafter"/>
</dbReference>